<dbReference type="SUPFAM" id="SSF56112">
    <property type="entry name" value="Protein kinase-like (PK-like)"/>
    <property type="match status" value="1"/>
</dbReference>
<dbReference type="InterPro" id="IPR001245">
    <property type="entry name" value="Ser-Thr/Tyr_kinase_cat_dom"/>
</dbReference>
<evidence type="ECO:0000313" key="2">
    <source>
        <dbReference type="EMBL" id="GBC06408.1"/>
    </source>
</evidence>
<organism evidence="2 3">
    <name type="scientific">Rhizophagus clarus</name>
    <dbReference type="NCBI Taxonomy" id="94130"/>
    <lineage>
        <taxon>Eukaryota</taxon>
        <taxon>Fungi</taxon>
        <taxon>Fungi incertae sedis</taxon>
        <taxon>Mucoromycota</taxon>
        <taxon>Glomeromycotina</taxon>
        <taxon>Glomeromycetes</taxon>
        <taxon>Glomerales</taxon>
        <taxon>Glomeraceae</taxon>
        <taxon>Rhizophagus</taxon>
    </lineage>
</organism>
<reference evidence="2 3" key="1">
    <citation type="submission" date="2017-11" db="EMBL/GenBank/DDBJ databases">
        <title>The genome of Rhizophagus clarus HR1 reveals common genetic basis of auxotrophy among arbuscular mycorrhizal fungi.</title>
        <authorList>
            <person name="Kobayashi Y."/>
        </authorList>
    </citation>
    <scope>NUCLEOTIDE SEQUENCE [LARGE SCALE GENOMIC DNA]</scope>
    <source>
        <strain evidence="2 3">HR1</strain>
    </source>
</reference>
<dbReference type="InterPro" id="IPR000719">
    <property type="entry name" value="Prot_kinase_dom"/>
</dbReference>
<dbReference type="AlphaFoldDB" id="A0A2Z6RTK0"/>
<evidence type="ECO:0000313" key="3">
    <source>
        <dbReference type="Proteomes" id="UP000247702"/>
    </source>
</evidence>
<keyword evidence="3" id="KW-1185">Reference proteome</keyword>
<evidence type="ECO:0000259" key="1">
    <source>
        <dbReference type="PROSITE" id="PS50011"/>
    </source>
</evidence>
<gene>
    <name evidence="2" type="ORF">RclHR1_06800012</name>
</gene>
<dbReference type="PROSITE" id="PS50011">
    <property type="entry name" value="PROTEIN_KINASE_DOM"/>
    <property type="match status" value="1"/>
</dbReference>
<dbReference type="InterPro" id="IPR051681">
    <property type="entry name" value="Ser/Thr_Kinases-Pseudokinases"/>
</dbReference>
<proteinExistence type="predicted"/>
<dbReference type="EMBL" id="BEXD01004071">
    <property type="protein sequence ID" value="GBC06408.1"/>
    <property type="molecule type" value="Genomic_DNA"/>
</dbReference>
<dbReference type="Pfam" id="PF07714">
    <property type="entry name" value="PK_Tyr_Ser-Thr"/>
    <property type="match status" value="1"/>
</dbReference>
<dbReference type="GO" id="GO:0004674">
    <property type="term" value="F:protein serine/threonine kinase activity"/>
    <property type="evidence" value="ECO:0007669"/>
    <property type="project" value="TreeGrafter"/>
</dbReference>
<feature type="domain" description="Protein kinase" evidence="1">
    <location>
        <begin position="134"/>
        <end position="411"/>
    </location>
</feature>
<dbReference type="PANTHER" id="PTHR44329">
    <property type="entry name" value="SERINE/THREONINE-PROTEIN KINASE TNNI3K-RELATED"/>
    <property type="match status" value="1"/>
</dbReference>
<dbReference type="Gene3D" id="1.10.510.10">
    <property type="entry name" value="Transferase(Phosphotransferase) domain 1"/>
    <property type="match status" value="1"/>
</dbReference>
<dbReference type="GO" id="GO:0005524">
    <property type="term" value="F:ATP binding"/>
    <property type="evidence" value="ECO:0007669"/>
    <property type="project" value="InterPro"/>
</dbReference>
<dbReference type="InterPro" id="IPR011009">
    <property type="entry name" value="Kinase-like_dom_sf"/>
</dbReference>
<accession>A0A2Z6RTK0</accession>
<sequence>MSNIRKEVVNSAYNRAYSLIINDDKHERFKSLKQFILDNESLTEDEKTEAIRRFDGDYDYFKVVENDGIRRNCEICQKDCLATLYCEFCVREYLKSKFSSWSSGNDIIDMLIQNCQKKTLIPYMIVEWIPYENLQNFKYLTQGGFSKIYSADWVDGHYKEWVPKENQLKRSGTCKVVLKKLENVENANRSWLEEASYFATTHLFISNKWGSIVQCYGLTKNPDGKFMLVMNKMDIDLRRYLQKNRGQVSWKTKIQITFEIIKALCRIHEENSIHRDLHSGNILYSEEKNDWYISDLGFCGPADKPLKSIYGNLPFIAPEVISKNQCSYASDIYGVAMLMWEISSEQPPFVNYKHNYDLAINIINGMRPRIVPGTPLEYKELMVQCWDANPNRRPKIRTLWNKIEELNKSFYQDNEYINYNIDSNTMNSLIEINHSKIYNFEDLPEPKNATEEEQEAYYTIQLSLSIPDNI</sequence>
<protein>
    <recommendedName>
        <fullName evidence="1">Protein kinase domain-containing protein</fullName>
    </recommendedName>
</protein>
<comment type="caution">
    <text evidence="2">The sequence shown here is derived from an EMBL/GenBank/DDBJ whole genome shotgun (WGS) entry which is preliminary data.</text>
</comment>
<name>A0A2Z6RTK0_9GLOM</name>
<dbReference type="Proteomes" id="UP000247702">
    <property type="component" value="Unassembled WGS sequence"/>
</dbReference>